<dbReference type="SUPFAM" id="SSF52218">
    <property type="entry name" value="Flavoproteins"/>
    <property type="match status" value="1"/>
</dbReference>
<gene>
    <name evidence="9" type="primary">fldB_2</name>
    <name evidence="9" type="ORF">NBRC116591_34880</name>
</gene>
<name>A0ABQ0ADH3_9GAMM</name>
<evidence type="ECO:0000256" key="3">
    <source>
        <dbReference type="ARBA" id="ARBA00022448"/>
    </source>
</evidence>
<keyword evidence="4 7" id="KW-0285">Flavoprotein</keyword>
<dbReference type="Proteomes" id="UP001465153">
    <property type="component" value="Unassembled WGS sequence"/>
</dbReference>
<evidence type="ECO:0000256" key="6">
    <source>
        <dbReference type="ARBA" id="ARBA00022982"/>
    </source>
</evidence>
<dbReference type="NCBIfam" id="NF006739">
    <property type="entry name" value="PRK09267.1-5"/>
    <property type="match status" value="1"/>
</dbReference>
<dbReference type="Gene3D" id="3.40.50.360">
    <property type="match status" value="1"/>
</dbReference>
<keyword evidence="10" id="KW-1185">Reference proteome</keyword>
<comment type="caution">
    <text evidence="9">The sequence shown here is derived from an EMBL/GenBank/DDBJ whole genome shotgun (WGS) entry which is preliminary data.</text>
</comment>
<keyword evidence="5 7" id="KW-0288">FMN</keyword>
<reference evidence="9 10" key="1">
    <citation type="submission" date="2024-04" db="EMBL/GenBank/DDBJ databases">
        <title>Draft genome sequence of Sessilibacter corallicola NBRC 116591.</title>
        <authorList>
            <person name="Miyakawa T."/>
            <person name="Kusuya Y."/>
            <person name="Miura T."/>
        </authorList>
    </citation>
    <scope>NUCLEOTIDE SEQUENCE [LARGE SCALE GENOMIC DNA]</scope>
    <source>
        <strain evidence="9 10">KU-00831-HH</strain>
    </source>
</reference>
<sequence>MSKLLSQSVGLVFGTDTGMTEEVGNKIATQLANYGVDVSVINVVDTTSTEIESFDFILFGIPTWDFGGIQEDWENFEEDILATNLSGKVVALYGLGDQLGYGDYFVDAMGWLQEKVVKAGAHVIGEWSTEGYDFAESRAANEDKSMFCGLAIDEDQQFELTDERIEKWVEQLIKQYESTEAA</sequence>
<keyword evidence="6 7" id="KW-0249">Electron transport</keyword>
<dbReference type="RefSeq" id="WP_233089919.1">
    <property type="nucleotide sequence ID" value="NZ_BAABWN010000014.1"/>
</dbReference>
<accession>A0ABQ0ADH3</accession>
<dbReference type="Pfam" id="PF00258">
    <property type="entry name" value="Flavodoxin_1"/>
    <property type="match status" value="1"/>
</dbReference>
<organism evidence="9 10">
    <name type="scientific">Sessilibacter corallicola</name>
    <dbReference type="NCBI Taxonomy" id="2904075"/>
    <lineage>
        <taxon>Bacteria</taxon>
        <taxon>Pseudomonadati</taxon>
        <taxon>Pseudomonadota</taxon>
        <taxon>Gammaproteobacteria</taxon>
        <taxon>Cellvibrionales</taxon>
        <taxon>Cellvibrionaceae</taxon>
        <taxon>Sessilibacter</taxon>
    </lineage>
</organism>
<comment type="function">
    <text evidence="7">Low-potential electron donor to a number of redox enzymes.</text>
</comment>
<evidence type="ECO:0000256" key="7">
    <source>
        <dbReference type="PIRNR" id="PIRNR038996"/>
    </source>
</evidence>
<evidence type="ECO:0000256" key="1">
    <source>
        <dbReference type="ARBA" id="ARBA00001917"/>
    </source>
</evidence>
<dbReference type="InterPro" id="IPR008254">
    <property type="entry name" value="Flavodoxin/NO_synth"/>
</dbReference>
<feature type="domain" description="Flavodoxin-like" evidence="8">
    <location>
        <begin position="9"/>
        <end position="173"/>
    </location>
</feature>
<keyword evidence="3 7" id="KW-0813">Transport</keyword>
<dbReference type="PANTHER" id="PTHR42809">
    <property type="entry name" value="FLAVODOXIN 2"/>
    <property type="match status" value="1"/>
</dbReference>
<dbReference type="InterPro" id="IPR050619">
    <property type="entry name" value="Flavodoxin"/>
</dbReference>
<dbReference type="NCBIfam" id="TIGR01752">
    <property type="entry name" value="flav_long"/>
    <property type="match status" value="1"/>
</dbReference>
<evidence type="ECO:0000256" key="4">
    <source>
        <dbReference type="ARBA" id="ARBA00022630"/>
    </source>
</evidence>
<protein>
    <recommendedName>
        <fullName evidence="7">Flavodoxin</fullName>
    </recommendedName>
</protein>
<dbReference type="PIRSF" id="PIRSF038996">
    <property type="entry name" value="FldA"/>
    <property type="match status" value="1"/>
</dbReference>
<evidence type="ECO:0000256" key="5">
    <source>
        <dbReference type="ARBA" id="ARBA00022643"/>
    </source>
</evidence>
<evidence type="ECO:0000256" key="2">
    <source>
        <dbReference type="ARBA" id="ARBA00005267"/>
    </source>
</evidence>
<comment type="similarity">
    <text evidence="2 7">Belongs to the flavodoxin family.</text>
</comment>
<dbReference type="InterPro" id="IPR029039">
    <property type="entry name" value="Flavoprotein-like_sf"/>
</dbReference>
<comment type="cofactor">
    <cofactor evidence="1 7">
        <name>FMN</name>
        <dbReference type="ChEBI" id="CHEBI:58210"/>
    </cofactor>
</comment>
<evidence type="ECO:0000313" key="9">
    <source>
        <dbReference type="EMBL" id="GAA6169677.1"/>
    </source>
</evidence>
<dbReference type="InterPro" id="IPR010086">
    <property type="entry name" value="Flavodoxin_lc"/>
</dbReference>
<dbReference type="PANTHER" id="PTHR42809:SF1">
    <property type="entry name" value="FLAVODOXIN 1"/>
    <property type="match status" value="1"/>
</dbReference>
<dbReference type="EMBL" id="BAABWN010000014">
    <property type="protein sequence ID" value="GAA6169677.1"/>
    <property type="molecule type" value="Genomic_DNA"/>
</dbReference>
<dbReference type="PROSITE" id="PS50902">
    <property type="entry name" value="FLAVODOXIN_LIKE"/>
    <property type="match status" value="1"/>
</dbReference>
<evidence type="ECO:0000313" key="10">
    <source>
        <dbReference type="Proteomes" id="UP001465153"/>
    </source>
</evidence>
<proteinExistence type="inferred from homology"/>
<evidence type="ECO:0000259" key="8">
    <source>
        <dbReference type="PROSITE" id="PS50902"/>
    </source>
</evidence>